<evidence type="ECO:0000256" key="4">
    <source>
        <dbReference type="ARBA" id="ARBA00022833"/>
    </source>
</evidence>
<organism evidence="6">
    <name type="scientific">Gracilinema caldarium</name>
    <dbReference type="NCBI Taxonomy" id="215591"/>
    <lineage>
        <taxon>Bacteria</taxon>
        <taxon>Pseudomonadati</taxon>
        <taxon>Spirochaetota</taxon>
        <taxon>Spirochaetia</taxon>
        <taxon>Spirochaetales</taxon>
        <taxon>Breznakiellaceae</taxon>
        <taxon>Gracilinema</taxon>
    </lineage>
</organism>
<dbReference type="Gene3D" id="3.30.980.10">
    <property type="entry name" value="Threonyl-trna Synthetase, Chain A, domain 2"/>
    <property type="match status" value="1"/>
</dbReference>
<proteinExistence type="predicted"/>
<dbReference type="SMART" id="SM00863">
    <property type="entry name" value="tRNA_SAD"/>
    <property type="match status" value="1"/>
</dbReference>
<reference evidence="6" key="1">
    <citation type="journal article" date="2020" name="mSystems">
        <title>Genome- and Community-Level Interaction Insights into Carbon Utilization and Element Cycling Functions of Hydrothermarchaeota in Hydrothermal Sediment.</title>
        <authorList>
            <person name="Zhou Z."/>
            <person name="Liu Y."/>
            <person name="Xu W."/>
            <person name="Pan J."/>
            <person name="Luo Z.H."/>
            <person name="Li M."/>
        </authorList>
    </citation>
    <scope>NUCLEOTIDE SEQUENCE [LARGE SCALE GENOMIC DNA]</scope>
    <source>
        <strain evidence="6">SpSt-503</strain>
    </source>
</reference>
<sequence length="398" mass="44082">MKTEILYYDKSHLDELDVSILAKTQYDGRPALVLDKTILYPEGGGQGPDHGWINRVPVLDVQFVHDEILHIVSEASALVPGPARLTLDRDRRRDLSTQHTAQHLLSATILRLTGAPTVSMHLGDRFNTIDVDTPSLAPEELAVIEDAVQEIIREDYRIITHLCPPEDVNSFPLRKKPPEGESQLRIVEIDGYDYSPCAGIHLPSTGPIGALAVIGAEKYKGMMRVSFIAGQRVIREYRALRESAGQASRTLKVPQDELAGAVAALTEKLGLQEKQFIILKERLAQFEAAQILQEQGHSPLLSKTFYDKSMDDALRVGRALQKETKQFILVASIPDLKVALLSSRTDVDLRPVCKALLEAHGGSGGGGPTYYQGAFTSRDAMNKFIQGAERHEYFNQNR</sequence>
<keyword evidence="4" id="KW-0862">Zinc</keyword>
<dbReference type="GO" id="GO:0006419">
    <property type="term" value="P:alanyl-tRNA aminoacylation"/>
    <property type="evidence" value="ECO:0007669"/>
    <property type="project" value="InterPro"/>
</dbReference>
<evidence type="ECO:0000256" key="3">
    <source>
        <dbReference type="ARBA" id="ARBA00022723"/>
    </source>
</evidence>
<keyword evidence="3" id="KW-0479">Metal-binding</keyword>
<dbReference type="AlphaFoldDB" id="A0A7C3IIZ8"/>
<dbReference type="InterPro" id="IPR051335">
    <property type="entry name" value="Alanyl-tRNA_Editing_Enzymes"/>
</dbReference>
<dbReference type="GO" id="GO:0002161">
    <property type="term" value="F:aminoacyl-tRNA deacylase activity"/>
    <property type="evidence" value="ECO:0007669"/>
    <property type="project" value="UniProtKB-ARBA"/>
</dbReference>
<dbReference type="EMBL" id="DSVL01000368">
    <property type="protein sequence ID" value="HFH30201.1"/>
    <property type="molecule type" value="Genomic_DNA"/>
</dbReference>
<dbReference type="InterPro" id="IPR009000">
    <property type="entry name" value="Transl_B-barrel_sf"/>
</dbReference>
<name>A0A7C3IIZ8_9SPIR</name>
<dbReference type="GO" id="GO:0005737">
    <property type="term" value="C:cytoplasm"/>
    <property type="evidence" value="ECO:0007669"/>
    <property type="project" value="UniProtKB-SubCell"/>
</dbReference>
<dbReference type="SUPFAM" id="SSF55186">
    <property type="entry name" value="ThrRS/AlaRS common domain"/>
    <property type="match status" value="1"/>
</dbReference>
<comment type="cofactor">
    <cofactor evidence="1">
        <name>Zn(2+)</name>
        <dbReference type="ChEBI" id="CHEBI:29105"/>
    </cofactor>
</comment>
<dbReference type="InterPro" id="IPR018163">
    <property type="entry name" value="Thr/Ala-tRNA-synth_IIc_edit"/>
</dbReference>
<dbReference type="Pfam" id="PF07973">
    <property type="entry name" value="tRNA_SAD"/>
    <property type="match status" value="1"/>
</dbReference>
<dbReference type="InterPro" id="IPR012947">
    <property type="entry name" value="tRNA_SAD"/>
</dbReference>
<dbReference type="SUPFAM" id="SSF50447">
    <property type="entry name" value="Translation proteins"/>
    <property type="match status" value="1"/>
</dbReference>
<evidence type="ECO:0000259" key="5">
    <source>
        <dbReference type="PROSITE" id="PS50860"/>
    </source>
</evidence>
<dbReference type="PANTHER" id="PTHR43462:SF1">
    <property type="entry name" value="ALANYL-TRNA EDITING PROTEIN AARSD1"/>
    <property type="match status" value="1"/>
</dbReference>
<accession>A0A7C3IIZ8</accession>
<dbReference type="GO" id="GO:0004813">
    <property type="term" value="F:alanine-tRNA ligase activity"/>
    <property type="evidence" value="ECO:0007669"/>
    <property type="project" value="InterPro"/>
</dbReference>
<dbReference type="InterPro" id="IPR018165">
    <property type="entry name" value="Ala-tRNA-synth_IIc_core"/>
</dbReference>
<dbReference type="Gene3D" id="2.40.30.130">
    <property type="match status" value="1"/>
</dbReference>
<protein>
    <submittedName>
        <fullName evidence="6">Alanyl-tRNA editing protein</fullName>
    </submittedName>
</protein>
<dbReference type="GO" id="GO:0005524">
    <property type="term" value="F:ATP binding"/>
    <property type="evidence" value="ECO:0007669"/>
    <property type="project" value="InterPro"/>
</dbReference>
<dbReference type="Gene3D" id="3.10.310.40">
    <property type="match status" value="1"/>
</dbReference>
<gene>
    <name evidence="6" type="ORF">ENS59_11970</name>
</gene>
<evidence type="ECO:0000256" key="1">
    <source>
        <dbReference type="ARBA" id="ARBA00001947"/>
    </source>
</evidence>
<dbReference type="PROSITE" id="PS50860">
    <property type="entry name" value="AA_TRNA_LIGASE_II_ALA"/>
    <property type="match status" value="1"/>
</dbReference>
<dbReference type="GO" id="GO:0003676">
    <property type="term" value="F:nucleic acid binding"/>
    <property type="evidence" value="ECO:0007669"/>
    <property type="project" value="InterPro"/>
</dbReference>
<comment type="subcellular location">
    <subcellularLocation>
        <location evidence="2">Cytoplasm</location>
    </subcellularLocation>
</comment>
<comment type="caution">
    <text evidence="6">The sequence shown here is derived from an EMBL/GenBank/DDBJ whole genome shotgun (WGS) entry which is preliminary data.</text>
</comment>
<evidence type="ECO:0000256" key="2">
    <source>
        <dbReference type="ARBA" id="ARBA00004496"/>
    </source>
</evidence>
<feature type="domain" description="Alanyl-transfer RNA synthetases family profile" evidence="5">
    <location>
        <begin position="1"/>
        <end position="239"/>
    </location>
</feature>
<evidence type="ECO:0000313" key="6">
    <source>
        <dbReference type="EMBL" id="HFH30201.1"/>
    </source>
</evidence>
<dbReference type="PANTHER" id="PTHR43462">
    <property type="entry name" value="ALANYL-TRNA EDITING PROTEIN"/>
    <property type="match status" value="1"/>
</dbReference>
<dbReference type="GO" id="GO:0046872">
    <property type="term" value="F:metal ion binding"/>
    <property type="evidence" value="ECO:0007669"/>
    <property type="project" value="UniProtKB-KW"/>
</dbReference>